<feature type="compositionally biased region" description="Basic and acidic residues" evidence="1">
    <location>
        <begin position="146"/>
        <end position="156"/>
    </location>
</feature>
<evidence type="ECO:0000256" key="1">
    <source>
        <dbReference type="SAM" id="MobiDB-lite"/>
    </source>
</evidence>
<evidence type="ECO:0000313" key="2">
    <source>
        <dbReference type="EMBL" id="KAG9450624.1"/>
    </source>
</evidence>
<comment type="caution">
    <text evidence="2">The sequence shown here is derived from an EMBL/GenBank/DDBJ whole genome shotgun (WGS) entry which is preliminary data.</text>
</comment>
<dbReference type="Proteomes" id="UP000825729">
    <property type="component" value="Unassembled WGS sequence"/>
</dbReference>
<evidence type="ECO:0000313" key="3">
    <source>
        <dbReference type="Proteomes" id="UP000825729"/>
    </source>
</evidence>
<feature type="region of interest" description="Disordered" evidence="1">
    <location>
        <begin position="120"/>
        <end position="156"/>
    </location>
</feature>
<dbReference type="AlphaFoldDB" id="A0AAV7EQD2"/>
<name>A0AAV7EQD2_ARIFI</name>
<organism evidence="2 3">
    <name type="scientific">Aristolochia fimbriata</name>
    <name type="common">White veined hardy Dutchman's pipe vine</name>
    <dbReference type="NCBI Taxonomy" id="158543"/>
    <lineage>
        <taxon>Eukaryota</taxon>
        <taxon>Viridiplantae</taxon>
        <taxon>Streptophyta</taxon>
        <taxon>Embryophyta</taxon>
        <taxon>Tracheophyta</taxon>
        <taxon>Spermatophyta</taxon>
        <taxon>Magnoliopsida</taxon>
        <taxon>Magnoliidae</taxon>
        <taxon>Piperales</taxon>
        <taxon>Aristolochiaceae</taxon>
        <taxon>Aristolochia</taxon>
    </lineage>
</organism>
<protein>
    <submittedName>
        <fullName evidence="2">Uncharacterized protein</fullName>
    </submittedName>
</protein>
<keyword evidence="3" id="KW-1185">Reference proteome</keyword>
<accession>A0AAV7EQD2</accession>
<feature type="region of interest" description="Disordered" evidence="1">
    <location>
        <begin position="1"/>
        <end position="37"/>
    </location>
</feature>
<gene>
    <name evidence="2" type="ORF">H6P81_010589</name>
</gene>
<feature type="compositionally biased region" description="Basic and acidic residues" evidence="1">
    <location>
        <begin position="120"/>
        <end position="137"/>
    </location>
</feature>
<sequence>MSTHHRIGGRSLPNPLPQIDLGYPENKLTEEEDEEDDTLSSLNALFTTGKTQNHDTNASLLMLYSEAFANSKHQLKKMNPLQPSESLQLTKKSCSKVENKPLKVVENLEHWTITYEMKENTPAVRKERPDNNVKVEKSTAPSSRRRPLEDLQHSRK</sequence>
<reference evidence="2 3" key="1">
    <citation type="submission" date="2021-07" db="EMBL/GenBank/DDBJ databases">
        <title>The Aristolochia fimbriata genome: insights into angiosperm evolution, floral development and chemical biosynthesis.</title>
        <authorList>
            <person name="Jiao Y."/>
        </authorList>
    </citation>
    <scope>NUCLEOTIDE SEQUENCE [LARGE SCALE GENOMIC DNA]</scope>
    <source>
        <strain evidence="2">IBCAS-2021</strain>
        <tissue evidence="2">Leaf</tissue>
    </source>
</reference>
<proteinExistence type="predicted"/>
<dbReference type="EMBL" id="JAINDJ010000004">
    <property type="protein sequence ID" value="KAG9450624.1"/>
    <property type="molecule type" value="Genomic_DNA"/>
</dbReference>